<accession>A0A6J4HL90</accession>
<feature type="compositionally biased region" description="Basic and acidic residues" evidence="1">
    <location>
        <begin position="54"/>
        <end position="66"/>
    </location>
</feature>
<feature type="region of interest" description="Disordered" evidence="1">
    <location>
        <begin position="1"/>
        <end position="71"/>
    </location>
</feature>
<dbReference type="AlphaFoldDB" id="A0A6J4HL90"/>
<keyword evidence="2" id="KW-0282">Flagellum</keyword>
<sequence>GQEHQRPDRRRLQDDAAHHPQPAEAAGIRQCRGSLGRAGGAGQAARRAVRPGHQRLEHAADDRARPAEGGAGRCAAEGYALHHDHRREQDGECRGGEGCRRFQLHREALQRRDAARQDREGAGPCL</sequence>
<organism evidence="2">
    <name type="scientific">uncultured Craurococcus sp</name>
    <dbReference type="NCBI Taxonomy" id="1135998"/>
    <lineage>
        <taxon>Bacteria</taxon>
        <taxon>Pseudomonadati</taxon>
        <taxon>Pseudomonadota</taxon>
        <taxon>Alphaproteobacteria</taxon>
        <taxon>Acetobacterales</taxon>
        <taxon>Acetobacteraceae</taxon>
        <taxon>Craurococcus</taxon>
        <taxon>environmental samples</taxon>
    </lineage>
</organism>
<reference evidence="2" key="1">
    <citation type="submission" date="2020-02" db="EMBL/GenBank/DDBJ databases">
        <authorList>
            <person name="Meier V. D."/>
        </authorList>
    </citation>
    <scope>NUCLEOTIDE SEQUENCE</scope>
    <source>
        <strain evidence="2">AVDCRST_MAG27</strain>
    </source>
</reference>
<feature type="non-terminal residue" evidence="2">
    <location>
        <position position="1"/>
    </location>
</feature>
<evidence type="ECO:0000256" key="1">
    <source>
        <dbReference type="SAM" id="MobiDB-lite"/>
    </source>
</evidence>
<keyword evidence="2" id="KW-0675">Receptor</keyword>
<keyword evidence="2" id="KW-0969">Cilium</keyword>
<dbReference type="EMBL" id="CADCTD010000025">
    <property type="protein sequence ID" value="CAA9227521.1"/>
    <property type="molecule type" value="Genomic_DNA"/>
</dbReference>
<proteinExistence type="predicted"/>
<keyword evidence="2" id="KW-0966">Cell projection</keyword>
<name>A0A6J4HL90_9PROT</name>
<evidence type="ECO:0000313" key="2">
    <source>
        <dbReference type="EMBL" id="CAA9227521.1"/>
    </source>
</evidence>
<feature type="compositionally biased region" description="Basic and acidic residues" evidence="1">
    <location>
        <begin position="1"/>
        <end position="18"/>
    </location>
</feature>
<feature type="non-terminal residue" evidence="2">
    <location>
        <position position="126"/>
    </location>
</feature>
<gene>
    <name evidence="2" type="ORF">AVDCRST_MAG27-805</name>
</gene>
<protein>
    <submittedName>
        <fullName evidence="2">Chemotaxis regulator - transmits chemoreceptor signals to flagellar motor components CheY</fullName>
    </submittedName>
</protein>